<name>A0A9P1DQ99_9DINO</name>
<evidence type="ECO:0000313" key="3">
    <source>
        <dbReference type="Proteomes" id="UP001152797"/>
    </source>
</evidence>
<proteinExistence type="predicted"/>
<gene>
    <name evidence="1" type="ORF">C1SCF055_LOCUS39212</name>
</gene>
<accession>A0A9P1DQ99</accession>
<comment type="caution">
    <text evidence="1">The sequence shown here is derived from an EMBL/GenBank/DDBJ whole genome shotgun (WGS) entry which is preliminary data.</text>
</comment>
<sequence>MSLEEERIHAWFSLARTILSETGWEAAAASEGMQGTLGTLSHRPRPLGGHLIKFDFPSILIEGAATLPPENLLVRPEVRGLLEPEWPQLTSVGDFKFRTLKVFSPGDAMVHQEVRLPILRTCELLFGDSTPARLMSNFFYNPRRSCSCGWWQDSVRVVFRSFDEESEVAMMT</sequence>
<organism evidence="1">
    <name type="scientific">Cladocopium goreaui</name>
    <dbReference type="NCBI Taxonomy" id="2562237"/>
    <lineage>
        <taxon>Eukaryota</taxon>
        <taxon>Sar</taxon>
        <taxon>Alveolata</taxon>
        <taxon>Dinophyceae</taxon>
        <taxon>Suessiales</taxon>
        <taxon>Symbiodiniaceae</taxon>
        <taxon>Cladocopium</taxon>
    </lineage>
</organism>
<reference evidence="2 3" key="2">
    <citation type="submission" date="2024-05" db="EMBL/GenBank/DDBJ databases">
        <authorList>
            <person name="Chen Y."/>
            <person name="Shah S."/>
            <person name="Dougan E. K."/>
            <person name="Thang M."/>
            <person name="Chan C."/>
        </authorList>
    </citation>
    <scope>NUCLEOTIDE SEQUENCE [LARGE SCALE GENOMIC DNA]</scope>
</reference>
<dbReference type="AlphaFoldDB" id="A0A9P1DQ99"/>
<dbReference type="EMBL" id="CAMXCT010006279">
    <property type="protein sequence ID" value="CAI4014301.1"/>
    <property type="molecule type" value="Genomic_DNA"/>
</dbReference>
<keyword evidence="3" id="KW-1185">Reference proteome</keyword>
<evidence type="ECO:0000313" key="1">
    <source>
        <dbReference type="EMBL" id="CAI4014301.1"/>
    </source>
</evidence>
<evidence type="ECO:0000313" key="2">
    <source>
        <dbReference type="EMBL" id="CAL4801613.1"/>
    </source>
</evidence>
<dbReference type="EMBL" id="CAMXCT020006279">
    <property type="protein sequence ID" value="CAL1167676.1"/>
    <property type="molecule type" value="Genomic_DNA"/>
</dbReference>
<protein>
    <submittedName>
        <fullName evidence="1">Uncharacterized protein</fullName>
    </submittedName>
</protein>
<reference evidence="1" key="1">
    <citation type="submission" date="2022-10" db="EMBL/GenBank/DDBJ databases">
        <authorList>
            <person name="Chen Y."/>
            <person name="Dougan E. K."/>
            <person name="Chan C."/>
            <person name="Rhodes N."/>
            <person name="Thang M."/>
        </authorList>
    </citation>
    <scope>NUCLEOTIDE SEQUENCE</scope>
</reference>
<dbReference type="Proteomes" id="UP001152797">
    <property type="component" value="Unassembled WGS sequence"/>
</dbReference>
<dbReference type="EMBL" id="CAMXCT030006279">
    <property type="protein sequence ID" value="CAL4801613.1"/>
    <property type="molecule type" value="Genomic_DNA"/>
</dbReference>